<evidence type="ECO:0000256" key="2">
    <source>
        <dbReference type="ARBA" id="ARBA00022692"/>
    </source>
</evidence>
<evidence type="ECO:0000256" key="4">
    <source>
        <dbReference type="ARBA" id="ARBA00023136"/>
    </source>
</evidence>
<evidence type="ECO:0000256" key="3">
    <source>
        <dbReference type="ARBA" id="ARBA00022989"/>
    </source>
</evidence>
<evidence type="ECO:0000256" key="1">
    <source>
        <dbReference type="ARBA" id="ARBA00004141"/>
    </source>
</evidence>
<evidence type="ECO:0000313" key="6">
    <source>
        <dbReference type="EMBL" id="KAK3013405.1"/>
    </source>
</evidence>
<keyword evidence="2 5" id="KW-0812">Transmembrane</keyword>
<gene>
    <name evidence="6" type="ORF">RJ639_009466</name>
</gene>
<keyword evidence="4 5" id="KW-0472">Membrane</keyword>
<evidence type="ECO:0008006" key="8">
    <source>
        <dbReference type="Google" id="ProtNLM"/>
    </source>
</evidence>
<dbReference type="SMART" id="SM01417">
    <property type="entry name" value="Solute_trans_a"/>
    <property type="match status" value="1"/>
</dbReference>
<dbReference type="Proteomes" id="UP001188597">
    <property type="component" value="Unassembled WGS sequence"/>
</dbReference>
<dbReference type="EMBL" id="JAVXUP010001300">
    <property type="protein sequence ID" value="KAK3013405.1"/>
    <property type="molecule type" value="Genomic_DNA"/>
</dbReference>
<keyword evidence="7" id="KW-1185">Reference proteome</keyword>
<protein>
    <recommendedName>
        <fullName evidence="8">Transmembrane protein 184C</fullName>
    </recommendedName>
</protein>
<proteinExistence type="predicted"/>
<organism evidence="6 7">
    <name type="scientific">Escallonia herrerae</name>
    <dbReference type="NCBI Taxonomy" id="1293975"/>
    <lineage>
        <taxon>Eukaryota</taxon>
        <taxon>Viridiplantae</taxon>
        <taxon>Streptophyta</taxon>
        <taxon>Embryophyta</taxon>
        <taxon>Tracheophyta</taxon>
        <taxon>Spermatophyta</taxon>
        <taxon>Magnoliopsida</taxon>
        <taxon>eudicotyledons</taxon>
        <taxon>Gunneridae</taxon>
        <taxon>Pentapetalae</taxon>
        <taxon>asterids</taxon>
        <taxon>campanulids</taxon>
        <taxon>Escalloniales</taxon>
        <taxon>Escalloniaceae</taxon>
        <taxon>Escallonia</taxon>
    </lineage>
</organism>
<feature type="non-terminal residue" evidence="6">
    <location>
        <position position="1"/>
    </location>
</feature>
<reference evidence="6" key="1">
    <citation type="submission" date="2022-12" db="EMBL/GenBank/DDBJ databases">
        <title>Draft genome assemblies for two species of Escallonia (Escalloniales).</title>
        <authorList>
            <person name="Chanderbali A."/>
            <person name="Dervinis C."/>
            <person name="Anghel I."/>
            <person name="Soltis D."/>
            <person name="Soltis P."/>
            <person name="Zapata F."/>
        </authorList>
    </citation>
    <scope>NUCLEOTIDE SEQUENCE</scope>
    <source>
        <strain evidence="6">UCBG64.0493</strain>
        <tissue evidence="6">Leaf</tissue>
    </source>
</reference>
<feature type="transmembrane region" description="Helical" evidence="5">
    <location>
        <begin position="7"/>
        <end position="25"/>
    </location>
</feature>
<evidence type="ECO:0000313" key="7">
    <source>
        <dbReference type="Proteomes" id="UP001188597"/>
    </source>
</evidence>
<dbReference type="InterPro" id="IPR005178">
    <property type="entry name" value="Ostalpha/TMEM184C"/>
</dbReference>
<comment type="caution">
    <text evidence="6">The sequence shown here is derived from an EMBL/GenBank/DDBJ whole genome shotgun (WGS) entry which is preliminary data.</text>
</comment>
<keyword evidence="3 5" id="KW-1133">Transmembrane helix</keyword>
<name>A0AA88VQW6_9ASTE</name>
<dbReference type="GO" id="GO:0016020">
    <property type="term" value="C:membrane"/>
    <property type="evidence" value="ECO:0007669"/>
    <property type="project" value="UniProtKB-SubCell"/>
</dbReference>
<feature type="transmembrane region" description="Helical" evidence="5">
    <location>
        <begin position="31"/>
        <end position="55"/>
    </location>
</feature>
<evidence type="ECO:0000256" key="5">
    <source>
        <dbReference type="SAM" id="Phobius"/>
    </source>
</evidence>
<dbReference type="AlphaFoldDB" id="A0AA88VQW6"/>
<accession>A0AA88VQW6</accession>
<comment type="subcellular location">
    <subcellularLocation>
        <location evidence="1">Membrane</location>
        <topology evidence="1">Multi-pass membrane protein</topology>
    </subcellularLocation>
</comment>
<dbReference type="PANTHER" id="PTHR23423">
    <property type="entry name" value="ORGANIC SOLUTE TRANSPORTER-RELATED"/>
    <property type="match status" value="1"/>
</dbReference>
<dbReference type="Pfam" id="PF03619">
    <property type="entry name" value="Solute_trans_a"/>
    <property type="match status" value="1"/>
</dbReference>
<sequence>LLCLFVITHPICSVLMIALQLLGMYPSWVSWTFTIILNVLVSLAMYSLVVFYHVFAKELAPHKPLSKYICIKGVVLFCFWQDTAIEEFLHLAQNRQTKIAAHEHIQEAIQNLFVCLEMIVFSVHQHYAFHRLRKRDE</sequence>